<dbReference type="Gene3D" id="3.30.70.270">
    <property type="match status" value="1"/>
</dbReference>
<dbReference type="InterPro" id="IPR001789">
    <property type="entry name" value="Sig_transdc_resp-reg_receiver"/>
</dbReference>
<dbReference type="SUPFAM" id="SSF52172">
    <property type="entry name" value="CheY-like"/>
    <property type="match status" value="1"/>
</dbReference>
<dbReference type="PANTHER" id="PTHR33121">
    <property type="entry name" value="CYCLIC DI-GMP PHOSPHODIESTERASE PDEF"/>
    <property type="match status" value="1"/>
</dbReference>
<name>A0ABU5DUG7_9PROT</name>
<keyword evidence="6" id="KW-1185">Reference proteome</keyword>
<dbReference type="EMBL" id="JAXCLX010000001">
    <property type="protein sequence ID" value="MDY0870956.1"/>
    <property type="molecule type" value="Genomic_DNA"/>
</dbReference>
<feature type="modified residue" description="4-aspartylphosphate" evidence="1">
    <location>
        <position position="58"/>
    </location>
</feature>
<evidence type="ECO:0000313" key="5">
    <source>
        <dbReference type="EMBL" id="MDY0870956.1"/>
    </source>
</evidence>
<dbReference type="PROSITE" id="PS50883">
    <property type="entry name" value="EAL"/>
    <property type="match status" value="1"/>
</dbReference>
<feature type="domain" description="EAL" evidence="3">
    <location>
        <begin position="317"/>
        <end position="567"/>
    </location>
</feature>
<dbReference type="Pfam" id="PF00563">
    <property type="entry name" value="EAL"/>
    <property type="match status" value="1"/>
</dbReference>
<dbReference type="Proteomes" id="UP001271769">
    <property type="component" value="Unassembled WGS sequence"/>
</dbReference>
<dbReference type="RefSeq" id="WP_320499327.1">
    <property type="nucleotide sequence ID" value="NZ_JAXCLX010000001.1"/>
</dbReference>
<evidence type="ECO:0000313" key="6">
    <source>
        <dbReference type="Proteomes" id="UP001271769"/>
    </source>
</evidence>
<organism evidence="5 6">
    <name type="scientific">Dongia rigui</name>
    <dbReference type="NCBI Taxonomy" id="940149"/>
    <lineage>
        <taxon>Bacteria</taxon>
        <taxon>Pseudomonadati</taxon>
        <taxon>Pseudomonadota</taxon>
        <taxon>Alphaproteobacteria</taxon>
        <taxon>Rhodospirillales</taxon>
        <taxon>Dongiaceae</taxon>
        <taxon>Dongia</taxon>
    </lineage>
</organism>
<dbReference type="PROSITE" id="PS50887">
    <property type="entry name" value="GGDEF"/>
    <property type="match status" value="1"/>
</dbReference>
<evidence type="ECO:0000259" key="3">
    <source>
        <dbReference type="PROSITE" id="PS50883"/>
    </source>
</evidence>
<dbReference type="InterPro" id="IPR050706">
    <property type="entry name" value="Cyclic-di-GMP_PDE-like"/>
</dbReference>
<evidence type="ECO:0000259" key="2">
    <source>
        <dbReference type="PROSITE" id="PS50110"/>
    </source>
</evidence>
<dbReference type="SMART" id="SM00052">
    <property type="entry name" value="EAL"/>
    <property type="match status" value="1"/>
</dbReference>
<dbReference type="SUPFAM" id="SSF141868">
    <property type="entry name" value="EAL domain-like"/>
    <property type="match status" value="1"/>
</dbReference>
<dbReference type="Gene3D" id="3.20.20.450">
    <property type="entry name" value="EAL domain"/>
    <property type="match status" value="1"/>
</dbReference>
<dbReference type="Pfam" id="PF00072">
    <property type="entry name" value="Response_reg"/>
    <property type="match status" value="1"/>
</dbReference>
<dbReference type="InterPro" id="IPR011006">
    <property type="entry name" value="CheY-like_superfamily"/>
</dbReference>
<protein>
    <submittedName>
        <fullName evidence="5">EAL domain-containing protein</fullName>
    </submittedName>
</protein>
<evidence type="ECO:0000259" key="4">
    <source>
        <dbReference type="PROSITE" id="PS50887"/>
    </source>
</evidence>
<gene>
    <name evidence="5" type="ORF">SMD31_03445</name>
</gene>
<dbReference type="InterPro" id="IPR001633">
    <property type="entry name" value="EAL_dom"/>
</dbReference>
<feature type="domain" description="Response regulatory" evidence="2">
    <location>
        <begin position="9"/>
        <end position="126"/>
    </location>
</feature>
<sequence>MEVTSNGITILCAEDEPELREDIVGELRDAGYQVIEAVNGEDALMAITTFMPDIVLCDINMPRMNGLEVLEHVRASETEAADVPFIFLTAYGEKSDLIKGRKLGADDYLVKPIDFDLLLATVAARMDSNFRAKRRVTSRAQQLERDLSKVLATGATSTSLPNADELHAILAQDNLPDSMLVLASMDAYHRLTPQFGSQSARQLLERYLSAFRASSGDIPAHVYQLENDVFALLVEGSHQWEEIARNAGGLVDTTLEVTGIRLPVTSTVVIAEYRSGDARSPAQLLDDALLALRFARRDGGRNLVRVDDPVRDRLRIMQFIEDNIGKAIANNELFLAFQPKISFADRGVVGAEALIRWQSAERGLISPGLFIPIIEKTGFVDRISDWVLDHAARSARQLQDAGLPTKIAVNASGAELHSHFVSRVETALTAHQVAPTSLEVEITETSVILDMDFAASVTEKLRRQGVSVVVDDFGTGYSSLSYLRTFPLDGVKIDQSFVRGITTNAIDRQIVESVVGLARAIGLKTVAEGVETQEQFDLLNSIGCDVAQGYLIAKPLVMDDLMKFIRS</sequence>
<dbReference type="CDD" id="cd17574">
    <property type="entry name" value="REC_OmpR"/>
    <property type="match status" value="1"/>
</dbReference>
<dbReference type="SMART" id="SM00448">
    <property type="entry name" value="REC"/>
    <property type="match status" value="1"/>
</dbReference>
<dbReference type="InterPro" id="IPR035919">
    <property type="entry name" value="EAL_sf"/>
</dbReference>
<dbReference type="Gene3D" id="3.40.50.2300">
    <property type="match status" value="1"/>
</dbReference>
<feature type="domain" description="GGDEF" evidence="4">
    <location>
        <begin position="176"/>
        <end position="309"/>
    </location>
</feature>
<dbReference type="PROSITE" id="PS50110">
    <property type="entry name" value="RESPONSE_REGULATORY"/>
    <property type="match status" value="1"/>
</dbReference>
<dbReference type="InterPro" id="IPR000160">
    <property type="entry name" value="GGDEF_dom"/>
</dbReference>
<accession>A0ABU5DUG7</accession>
<dbReference type="CDD" id="cd01948">
    <property type="entry name" value="EAL"/>
    <property type="match status" value="1"/>
</dbReference>
<reference evidence="5 6" key="1">
    <citation type="journal article" date="2013" name="Antonie Van Leeuwenhoek">
        <title>Dongia rigui sp. nov., isolated from freshwater of a large wetland in Korea.</title>
        <authorList>
            <person name="Baik K.S."/>
            <person name="Hwang Y.M."/>
            <person name="Choi J.S."/>
            <person name="Kwon J."/>
            <person name="Seong C.N."/>
        </authorList>
    </citation>
    <scope>NUCLEOTIDE SEQUENCE [LARGE SCALE GENOMIC DNA]</scope>
    <source>
        <strain evidence="5 6">04SU4-P</strain>
    </source>
</reference>
<keyword evidence="1" id="KW-0597">Phosphoprotein</keyword>
<dbReference type="InterPro" id="IPR029787">
    <property type="entry name" value="Nucleotide_cyclase"/>
</dbReference>
<dbReference type="SUPFAM" id="SSF55073">
    <property type="entry name" value="Nucleotide cyclase"/>
    <property type="match status" value="1"/>
</dbReference>
<comment type="caution">
    <text evidence="5">The sequence shown here is derived from an EMBL/GenBank/DDBJ whole genome shotgun (WGS) entry which is preliminary data.</text>
</comment>
<evidence type="ECO:0000256" key="1">
    <source>
        <dbReference type="PROSITE-ProRule" id="PRU00169"/>
    </source>
</evidence>
<dbReference type="PANTHER" id="PTHR33121:SF79">
    <property type="entry name" value="CYCLIC DI-GMP PHOSPHODIESTERASE PDED-RELATED"/>
    <property type="match status" value="1"/>
</dbReference>
<dbReference type="InterPro" id="IPR043128">
    <property type="entry name" value="Rev_trsase/Diguanyl_cyclase"/>
</dbReference>
<proteinExistence type="predicted"/>